<dbReference type="InterPro" id="IPR001509">
    <property type="entry name" value="Epimerase_deHydtase"/>
</dbReference>
<reference evidence="3" key="1">
    <citation type="submission" date="2020-05" db="EMBL/GenBank/DDBJ databases">
        <authorList>
            <person name="Chiriac C."/>
            <person name="Salcher M."/>
            <person name="Ghai R."/>
            <person name="Kavagutti S V."/>
        </authorList>
    </citation>
    <scope>NUCLEOTIDE SEQUENCE</scope>
</reference>
<accession>A0A6J7CWJ4</accession>
<evidence type="ECO:0000259" key="2">
    <source>
        <dbReference type="Pfam" id="PF01370"/>
    </source>
</evidence>
<feature type="domain" description="NAD-dependent epimerase/dehydratase" evidence="2">
    <location>
        <begin position="3"/>
        <end position="242"/>
    </location>
</feature>
<dbReference type="AlphaFoldDB" id="A0A6J7CWJ4"/>
<dbReference type="Gene3D" id="3.90.25.10">
    <property type="entry name" value="UDP-galactose 4-epimerase, domain 1"/>
    <property type="match status" value="1"/>
</dbReference>
<sequence>MLALVTGVAGFIGSNLADRLVADGWQVRGVDRFTAYYEERAKRSNLVSLHANPSFELVEADLLSTDLGPLLDGVDVVFHQAGQPGVRLSWADGFRLYNEINVDVTQRLLEAVRYRSIKRFVYASSSSIYGNAASYPTMESDPPHPHSPYGVTKLAAELLCNAYASNFDVPVVSLRYFTVYGPRQRPDMAIHRMIEAAVHGTPFNVFGDGSHVRDFTYVGDVVQANVLAATGDLAPGAVMNIAGGASTTVSELLEAVGAAVGQPVPLIWQAAQPGDVERTGGSIERARTLLGWEPVTDLETGLARQVLWHRGRER</sequence>
<dbReference type="InterPro" id="IPR020904">
    <property type="entry name" value="Sc_DH/Rdtase_CS"/>
</dbReference>
<gene>
    <name evidence="3" type="ORF">UFOPK3376_00335</name>
</gene>
<evidence type="ECO:0000313" key="3">
    <source>
        <dbReference type="EMBL" id="CAB4862301.1"/>
    </source>
</evidence>
<dbReference type="EMBL" id="CAFBLP010000005">
    <property type="protein sequence ID" value="CAB4862301.1"/>
    <property type="molecule type" value="Genomic_DNA"/>
</dbReference>
<name>A0A6J7CWJ4_9ZZZZ</name>
<dbReference type="PRINTS" id="PR01713">
    <property type="entry name" value="NUCEPIMERASE"/>
</dbReference>
<protein>
    <submittedName>
        <fullName evidence="3">Unannotated protein</fullName>
    </submittedName>
</protein>
<dbReference type="Gene3D" id="3.40.50.720">
    <property type="entry name" value="NAD(P)-binding Rossmann-like Domain"/>
    <property type="match status" value="1"/>
</dbReference>
<comment type="similarity">
    <text evidence="1">Belongs to the NAD(P)-dependent epimerase/dehydratase family.</text>
</comment>
<proteinExistence type="inferred from homology"/>
<dbReference type="PANTHER" id="PTHR43000">
    <property type="entry name" value="DTDP-D-GLUCOSE 4,6-DEHYDRATASE-RELATED"/>
    <property type="match status" value="1"/>
</dbReference>
<dbReference type="PROSITE" id="PS00061">
    <property type="entry name" value="ADH_SHORT"/>
    <property type="match status" value="1"/>
</dbReference>
<dbReference type="SUPFAM" id="SSF51735">
    <property type="entry name" value="NAD(P)-binding Rossmann-fold domains"/>
    <property type="match status" value="1"/>
</dbReference>
<dbReference type="InterPro" id="IPR036291">
    <property type="entry name" value="NAD(P)-bd_dom_sf"/>
</dbReference>
<evidence type="ECO:0000256" key="1">
    <source>
        <dbReference type="ARBA" id="ARBA00007637"/>
    </source>
</evidence>
<organism evidence="3">
    <name type="scientific">freshwater metagenome</name>
    <dbReference type="NCBI Taxonomy" id="449393"/>
    <lineage>
        <taxon>unclassified sequences</taxon>
        <taxon>metagenomes</taxon>
        <taxon>ecological metagenomes</taxon>
    </lineage>
</organism>
<dbReference type="Pfam" id="PF01370">
    <property type="entry name" value="Epimerase"/>
    <property type="match status" value="1"/>
</dbReference>